<dbReference type="RefSeq" id="WP_123825216.1">
    <property type="nucleotide sequence ID" value="NZ_RKMF01000009.1"/>
</dbReference>
<evidence type="ECO:0000313" key="2">
    <source>
        <dbReference type="Proteomes" id="UP000270616"/>
    </source>
</evidence>
<keyword evidence="2" id="KW-1185">Reference proteome</keyword>
<sequence>MAQPFRSTSHGLIARLDPQERGLLRRLFEDVVTMLEGDHTTSEDPLEQLVGLSGDVEAPQDPALRRLLPEGSTDPERAEEFRRYTDRSLREEKVGALRRAAMAVEHDPVQLEGDGAVDFSRALNDVRLVLATRLHVESSDDARRIEELAASVDVNDVDNPETYMSVVYGFVSWLLNSLVEAMLLDLPGDHIKR</sequence>
<comment type="caution">
    <text evidence="1">The sequence shown here is derived from an EMBL/GenBank/DDBJ whole genome shotgun (WGS) entry which is preliminary data.</text>
</comment>
<dbReference type="InterPro" id="IPR018561">
    <property type="entry name" value="AosR"/>
</dbReference>
<dbReference type="AlphaFoldDB" id="A0A3N3ZWV9"/>
<dbReference type="OrthoDB" id="3268479at2"/>
<reference evidence="1 2" key="1">
    <citation type="submission" date="2018-10" db="EMBL/GenBank/DDBJ databases">
        <title>Kocuria sp. M5W7-7, whole genome shotgun sequence.</title>
        <authorList>
            <person name="Tuo L."/>
        </authorList>
    </citation>
    <scope>NUCLEOTIDE SEQUENCE [LARGE SCALE GENOMIC DNA]</scope>
    <source>
        <strain evidence="1 2">M5W7-7</strain>
    </source>
</reference>
<organism evidence="1 2">
    <name type="scientific">Kocuria soli</name>
    <dbReference type="NCBI Taxonomy" id="2485125"/>
    <lineage>
        <taxon>Bacteria</taxon>
        <taxon>Bacillati</taxon>
        <taxon>Actinomycetota</taxon>
        <taxon>Actinomycetes</taxon>
        <taxon>Micrococcales</taxon>
        <taxon>Micrococcaceae</taxon>
        <taxon>Kocuria</taxon>
    </lineage>
</organism>
<proteinExistence type="predicted"/>
<dbReference type="Proteomes" id="UP000270616">
    <property type="component" value="Unassembled WGS sequence"/>
</dbReference>
<protein>
    <submittedName>
        <fullName evidence="1">DUF2017 domain-containing protein</fullName>
    </submittedName>
</protein>
<gene>
    <name evidence="1" type="ORF">EDL96_07730</name>
</gene>
<name>A0A3N3ZWV9_9MICC</name>
<dbReference type="EMBL" id="RKMF01000009">
    <property type="protein sequence ID" value="ROZ63000.1"/>
    <property type="molecule type" value="Genomic_DNA"/>
</dbReference>
<accession>A0A3N3ZWV9</accession>
<evidence type="ECO:0000313" key="1">
    <source>
        <dbReference type="EMBL" id="ROZ63000.1"/>
    </source>
</evidence>
<dbReference type="Pfam" id="PF09438">
    <property type="entry name" value="DUF2017"/>
    <property type="match status" value="1"/>
</dbReference>